<protein>
    <submittedName>
        <fullName evidence="1">TonB-dependent receptor</fullName>
    </submittedName>
</protein>
<proteinExistence type="predicted"/>
<dbReference type="SUPFAM" id="SSF52374">
    <property type="entry name" value="Nucleotidylyl transferase"/>
    <property type="match status" value="1"/>
</dbReference>
<keyword evidence="2" id="KW-1185">Reference proteome</keyword>
<keyword evidence="1" id="KW-0675">Receptor</keyword>
<name>A0A9X1UX33_9FLAO</name>
<reference evidence="1" key="1">
    <citation type="submission" date="2021-12" db="EMBL/GenBank/DDBJ databases">
        <title>Description of Gramella crocea sp. nov., a new bacterium isolated from activated sludge.</title>
        <authorList>
            <person name="Zhang X."/>
        </authorList>
    </citation>
    <scope>NUCLEOTIDE SEQUENCE</scope>
    <source>
        <strain evidence="1">YB25</strain>
    </source>
</reference>
<organism evidence="1 2">
    <name type="scientific">Christiangramia crocea</name>
    <dbReference type="NCBI Taxonomy" id="2904124"/>
    <lineage>
        <taxon>Bacteria</taxon>
        <taxon>Pseudomonadati</taxon>
        <taxon>Bacteroidota</taxon>
        <taxon>Flavobacteriia</taxon>
        <taxon>Flavobacteriales</taxon>
        <taxon>Flavobacteriaceae</taxon>
        <taxon>Christiangramia</taxon>
    </lineage>
</organism>
<sequence>MSALAEDQFENILSIENKCTRLNLNENIYGTFAEIGAGQETVRHFFRARNPKGTIAKTLSAYDKDFSDAIYGLDPQNRYVTEPRLKSMLKYETGLIEQRISRVKHPEKLFFSYANTVATIDWAKKYKGHGWLGIRFQKKPKQEYSEIILHVQLHENSASHQQISLGVMGTNLIYAAFYQSDDPMHVMRHLYDHLDSDKIEIDSINFNGPVFENVDNRLMSLHLVREGITDAVMFAEDGNNILPANALYKKNILTLRGSFRPVTNLNLDMFKTSRKLFLKEKNVRKENTVIIFEMTLNNLKAEGEIDEKDFLDRADLLCASGQTVMISSFQEYYKVVEYFAQHTKEQLGLVLGVDNLQDIFNEKYYRSLSGGILEAFGKLFFKKLKVYLYPILDEETGEIINSKNLKVHPRLKELYKFFVDNDRVVDIEDYDKEALKIPPRKVYEMIREGDKNWESMVPGLTAKMIKEKKLFQKNPPKESPET</sequence>
<dbReference type="AlphaFoldDB" id="A0A9X1UX33"/>
<dbReference type="Gene3D" id="3.40.50.620">
    <property type="entry name" value="HUPs"/>
    <property type="match status" value="1"/>
</dbReference>
<dbReference type="RefSeq" id="WP_240098547.1">
    <property type="nucleotide sequence ID" value="NZ_JAJSON010000020.1"/>
</dbReference>
<evidence type="ECO:0000313" key="2">
    <source>
        <dbReference type="Proteomes" id="UP001139344"/>
    </source>
</evidence>
<evidence type="ECO:0000313" key="1">
    <source>
        <dbReference type="EMBL" id="MCG9971888.1"/>
    </source>
</evidence>
<comment type="caution">
    <text evidence="1">The sequence shown here is derived from an EMBL/GenBank/DDBJ whole genome shotgun (WGS) entry which is preliminary data.</text>
</comment>
<dbReference type="InterPro" id="IPR014729">
    <property type="entry name" value="Rossmann-like_a/b/a_fold"/>
</dbReference>
<gene>
    <name evidence="1" type="ORF">LU635_09595</name>
</gene>
<accession>A0A9X1UX33</accession>
<dbReference type="EMBL" id="JAJSON010000020">
    <property type="protein sequence ID" value="MCG9971888.1"/>
    <property type="molecule type" value="Genomic_DNA"/>
</dbReference>
<dbReference type="Proteomes" id="UP001139344">
    <property type="component" value="Unassembled WGS sequence"/>
</dbReference>